<proteinExistence type="predicted"/>
<name>A0ABT6M0K5_9ACTN</name>
<protein>
    <submittedName>
        <fullName evidence="1">Uncharacterized protein YcbX</fullName>
    </submittedName>
</protein>
<comment type="caution">
    <text evidence="1">The sequence shown here is derived from an EMBL/GenBank/DDBJ whole genome shotgun (WGS) entry which is preliminary data.</text>
</comment>
<dbReference type="EMBL" id="JARXVH010000029">
    <property type="protein sequence ID" value="MDH6222080.1"/>
    <property type="molecule type" value="Genomic_DNA"/>
</dbReference>
<reference evidence="1 2" key="1">
    <citation type="submission" date="2023-04" db="EMBL/GenBank/DDBJ databases">
        <title>Forest soil microbial communities from Buena Vista Peninsula, Colon Province, Panama.</title>
        <authorList>
            <person name="Bouskill N."/>
        </authorList>
    </citation>
    <scope>NUCLEOTIDE SEQUENCE [LARGE SCALE GENOMIC DNA]</scope>
    <source>
        <strain evidence="1 2">GGS1</strain>
    </source>
</reference>
<accession>A0ABT6M0K5</accession>
<evidence type="ECO:0000313" key="2">
    <source>
        <dbReference type="Proteomes" id="UP001160499"/>
    </source>
</evidence>
<gene>
    <name evidence="1" type="ORF">M2283_009427</name>
</gene>
<evidence type="ECO:0000313" key="1">
    <source>
        <dbReference type="EMBL" id="MDH6222080.1"/>
    </source>
</evidence>
<keyword evidence="2" id="KW-1185">Reference proteome</keyword>
<organism evidence="1 2">
    <name type="scientific">Streptomyces pseudovenezuelae</name>
    <dbReference type="NCBI Taxonomy" id="67350"/>
    <lineage>
        <taxon>Bacteria</taxon>
        <taxon>Bacillati</taxon>
        <taxon>Actinomycetota</taxon>
        <taxon>Actinomycetes</taxon>
        <taxon>Kitasatosporales</taxon>
        <taxon>Streptomycetaceae</taxon>
        <taxon>Streptomyces</taxon>
        <taxon>Streptomyces aurantiacus group</taxon>
    </lineage>
</organism>
<dbReference type="Proteomes" id="UP001160499">
    <property type="component" value="Unassembled WGS sequence"/>
</dbReference>
<sequence>MDRTARAGRNADLAPRSWWPQHANVELRVVAEAVTATAPGQPIPAALKDHLAAAVQMRQTGREQQSPG</sequence>